<dbReference type="InterPro" id="IPR038765">
    <property type="entry name" value="Papain-like_cys_pep_sf"/>
</dbReference>
<dbReference type="Pfam" id="PF00112">
    <property type="entry name" value="Peptidase_C1"/>
    <property type="match status" value="1"/>
</dbReference>
<evidence type="ECO:0000313" key="2">
    <source>
        <dbReference type="EMBL" id="CAK9030608.1"/>
    </source>
</evidence>
<evidence type="ECO:0000259" key="1">
    <source>
        <dbReference type="Pfam" id="PF00112"/>
    </source>
</evidence>
<dbReference type="Proteomes" id="UP001642464">
    <property type="component" value="Unassembled WGS sequence"/>
</dbReference>
<gene>
    <name evidence="2" type="ORF">SCF082_LOCUS19272</name>
</gene>
<reference evidence="2 3" key="1">
    <citation type="submission" date="2024-02" db="EMBL/GenBank/DDBJ databases">
        <authorList>
            <person name="Chen Y."/>
            <person name="Shah S."/>
            <person name="Dougan E. K."/>
            <person name="Thang M."/>
            <person name="Chan C."/>
        </authorList>
    </citation>
    <scope>NUCLEOTIDE SEQUENCE [LARGE SCALE GENOMIC DNA]</scope>
</reference>
<organism evidence="2 3">
    <name type="scientific">Durusdinium trenchii</name>
    <dbReference type="NCBI Taxonomy" id="1381693"/>
    <lineage>
        <taxon>Eukaryota</taxon>
        <taxon>Sar</taxon>
        <taxon>Alveolata</taxon>
        <taxon>Dinophyceae</taxon>
        <taxon>Suessiales</taxon>
        <taxon>Symbiodiniaceae</taxon>
        <taxon>Durusdinium</taxon>
    </lineage>
</organism>
<protein>
    <submittedName>
        <fullName evidence="2">Uncharacterized peptidase C1-like protein L477</fullName>
    </submittedName>
</protein>
<dbReference type="InterPro" id="IPR000668">
    <property type="entry name" value="Peptidase_C1A_C"/>
</dbReference>
<dbReference type="SUPFAM" id="SSF54001">
    <property type="entry name" value="Cysteine proteinases"/>
    <property type="match status" value="1"/>
</dbReference>
<dbReference type="Gene3D" id="3.90.70.10">
    <property type="entry name" value="Cysteine proteinases"/>
    <property type="match status" value="1"/>
</dbReference>
<proteinExistence type="predicted"/>
<keyword evidence="3" id="KW-1185">Reference proteome</keyword>
<accession>A0ABP0KV58</accession>
<feature type="domain" description="Peptidase C1A papain C-terminal" evidence="1">
    <location>
        <begin position="57"/>
        <end position="93"/>
    </location>
</feature>
<dbReference type="PROSITE" id="PS00639">
    <property type="entry name" value="THIOL_PROTEASE_HIS"/>
    <property type="match status" value="1"/>
</dbReference>
<dbReference type="CDD" id="cd02619">
    <property type="entry name" value="Peptidase_C1"/>
    <property type="match status" value="1"/>
</dbReference>
<evidence type="ECO:0000313" key="3">
    <source>
        <dbReference type="Proteomes" id="UP001642464"/>
    </source>
</evidence>
<dbReference type="InterPro" id="IPR025660">
    <property type="entry name" value="Pept_his_AS"/>
</dbReference>
<sequence>MYGEELRAGGAECGADEGLHQAWLSLCVRLYRADELSGSRQGRQDGDGSEERPVCGGHAVCAVGYDDFQQCFIVRNSWGEDWGDQGYFYMPYEYICHPQLAQDFWAINLGGRLQGLRTQQVRKTQGENQKDRFRFAVDCRIFPWLMVSSVCG</sequence>
<dbReference type="EMBL" id="CAXAMM010013147">
    <property type="protein sequence ID" value="CAK9030608.1"/>
    <property type="molecule type" value="Genomic_DNA"/>
</dbReference>
<name>A0ABP0KV58_9DINO</name>
<comment type="caution">
    <text evidence="2">The sequence shown here is derived from an EMBL/GenBank/DDBJ whole genome shotgun (WGS) entry which is preliminary data.</text>
</comment>